<name>A0A645GJA2_9ZZZZ</name>
<proteinExistence type="predicted"/>
<evidence type="ECO:0000313" key="2">
    <source>
        <dbReference type="EMBL" id="MPN27008.1"/>
    </source>
</evidence>
<gene>
    <name evidence="2" type="ORF">SDC9_174435</name>
</gene>
<reference evidence="2" key="1">
    <citation type="submission" date="2019-08" db="EMBL/GenBank/DDBJ databases">
        <authorList>
            <person name="Kucharzyk K."/>
            <person name="Murdoch R.W."/>
            <person name="Higgins S."/>
            <person name="Loffler F."/>
        </authorList>
    </citation>
    <scope>NUCLEOTIDE SEQUENCE</scope>
</reference>
<feature type="region of interest" description="Disordered" evidence="1">
    <location>
        <begin position="14"/>
        <end position="83"/>
    </location>
</feature>
<accession>A0A645GJA2</accession>
<feature type="compositionally biased region" description="Acidic residues" evidence="1">
    <location>
        <begin position="42"/>
        <end position="53"/>
    </location>
</feature>
<evidence type="ECO:0000256" key="1">
    <source>
        <dbReference type="SAM" id="MobiDB-lite"/>
    </source>
</evidence>
<feature type="compositionally biased region" description="Acidic residues" evidence="1">
    <location>
        <begin position="18"/>
        <end position="30"/>
    </location>
</feature>
<dbReference type="AlphaFoldDB" id="A0A645GJA2"/>
<organism evidence="2">
    <name type="scientific">bioreactor metagenome</name>
    <dbReference type="NCBI Taxonomy" id="1076179"/>
    <lineage>
        <taxon>unclassified sequences</taxon>
        <taxon>metagenomes</taxon>
        <taxon>ecological metagenomes</taxon>
    </lineage>
</organism>
<feature type="region of interest" description="Disordered" evidence="1">
    <location>
        <begin position="104"/>
        <end position="123"/>
    </location>
</feature>
<sequence>MLLFLRPRLAIVGHELDAGVEEERPEDEEHPGELVDDRRAEGDEDAAEDEGEDDARHQSELLVLPGHAHAAEDDDEDEEVVDRQRVLGQVSREELDGIVPARLAGFGQGVGKQADADAEQDRS</sequence>
<feature type="compositionally biased region" description="Basic and acidic residues" evidence="1">
    <location>
        <begin position="31"/>
        <end position="41"/>
    </location>
</feature>
<protein>
    <submittedName>
        <fullName evidence="2">Uncharacterized protein</fullName>
    </submittedName>
</protein>
<comment type="caution">
    <text evidence="2">The sequence shown here is derived from an EMBL/GenBank/DDBJ whole genome shotgun (WGS) entry which is preliminary data.</text>
</comment>
<dbReference type="EMBL" id="VSSQ01076743">
    <property type="protein sequence ID" value="MPN27008.1"/>
    <property type="molecule type" value="Genomic_DNA"/>
</dbReference>